<organism evidence="1">
    <name type="scientific">seawater metagenome</name>
    <dbReference type="NCBI Taxonomy" id="1561972"/>
    <lineage>
        <taxon>unclassified sequences</taxon>
        <taxon>metagenomes</taxon>
        <taxon>ecological metagenomes</taxon>
    </lineage>
</organism>
<evidence type="ECO:0000313" key="1">
    <source>
        <dbReference type="EMBL" id="VVU94853.1"/>
    </source>
</evidence>
<reference evidence="1" key="1">
    <citation type="submission" date="2019-09" db="EMBL/GenBank/DDBJ databases">
        <authorList>
            <person name="Needham M D."/>
        </authorList>
    </citation>
    <scope>NUCLEOTIDE SEQUENCE</scope>
</reference>
<dbReference type="AlphaFoldDB" id="A0A5E8CHL3"/>
<name>A0A5E8CHL3_9ZZZZ</name>
<dbReference type="EMBL" id="CABVLZ010000002">
    <property type="protein sequence ID" value="VVU94853.1"/>
    <property type="molecule type" value="Genomic_DNA"/>
</dbReference>
<sequence length="282" mass="33361">MDHVRIKGTSVDLKDDINEIIQVYLFNDNQNTNFELNDKNKFIKYCKENKWNDYIPKTFLNVPYHKSNFKSNKVILKNAIGRSGHTVHLCQNVDQASEIIEKNGYKNFQIQEVLEKEYEFFKVHYKINKYGEIEYQNIKITKNIMEGIQKIGSKTCDIELPQKYFNILNNILESISEEYIKKKTKKEISNSFQMVGIEIALKINDNNKINDFKLIEVNIRTNGEYLLLALLERTSAKEGIIYWEKDKIKNISHNYFEYRNQKDTLYGNIDEFCVLVEFVESS</sequence>
<protein>
    <recommendedName>
        <fullName evidence="2">ATP-grasp domain-containing protein</fullName>
    </recommendedName>
</protein>
<accession>A0A5E8CHL3</accession>
<gene>
    <name evidence="1" type="ORF">CPAV1605_578</name>
</gene>
<dbReference type="SUPFAM" id="SSF56059">
    <property type="entry name" value="Glutathione synthetase ATP-binding domain-like"/>
    <property type="match status" value="1"/>
</dbReference>
<evidence type="ECO:0008006" key="2">
    <source>
        <dbReference type="Google" id="ProtNLM"/>
    </source>
</evidence>
<proteinExistence type="predicted"/>